<feature type="transmembrane region" description="Helical" evidence="11">
    <location>
        <begin position="76"/>
        <end position="101"/>
    </location>
</feature>
<keyword evidence="8" id="KW-0675">Receptor</keyword>
<keyword evidence="2" id="KW-1003">Cell membrane</keyword>
<proteinExistence type="predicted"/>
<evidence type="ECO:0000256" key="1">
    <source>
        <dbReference type="ARBA" id="ARBA00004401"/>
    </source>
</evidence>
<evidence type="ECO:0000256" key="3">
    <source>
        <dbReference type="ARBA" id="ARBA00022692"/>
    </source>
</evidence>
<dbReference type="VEuPathDB" id="HostDB:LOC118652126"/>
<dbReference type="AlphaFoldDB" id="A0A7J7Z6R2"/>
<name>A0A7J7Z6R2_MYOMY</name>
<keyword evidence="13" id="KW-1185">Reference proteome</keyword>
<evidence type="ECO:0000256" key="2">
    <source>
        <dbReference type="ARBA" id="ARBA00022475"/>
    </source>
</evidence>
<comment type="caution">
    <text evidence="12">The sequence shown here is derived from an EMBL/GenBank/DDBJ whole genome shotgun (WGS) entry which is preliminary data.</text>
</comment>
<keyword evidence="9" id="KW-0325">Glycoprotein</keyword>
<keyword evidence="6 11" id="KW-0472">Membrane</keyword>
<dbReference type="GO" id="GO:0002769">
    <property type="term" value="P:natural killer cell inhibitory signaling pathway"/>
    <property type="evidence" value="ECO:0007669"/>
    <property type="project" value="TreeGrafter"/>
</dbReference>
<keyword evidence="3 11" id="KW-0812">Transmembrane</keyword>
<accession>A0A7J7Z6R2</accession>
<evidence type="ECO:0000256" key="8">
    <source>
        <dbReference type="ARBA" id="ARBA00023170"/>
    </source>
</evidence>
<feature type="coiled-coil region" evidence="10">
    <location>
        <begin position="114"/>
        <end position="141"/>
    </location>
</feature>
<organism evidence="12 13">
    <name type="scientific">Myotis myotis</name>
    <name type="common">Greater mouse-eared bat</name>
    <name type="synonym">Vespertilio myotis</name>
    <dbReference type="NCBI Taxonomy" id="51298"/>
    <lineage>
        <taxon>Eukaryota</taxon>
        <taxon>Metazoa</taxon>
        <taxon>Chordata</taxon>
        <taxon>Craniata</taxon>
        <taxon>Vertebrata</taxon>
        <taxon>Euteleostomi</taxon>
        <taxon>Mammalia</taxon>
        <taxon>Eutheria</taxon>
        <taxon>Laurasiatheria</taxon>
        <taxon>Chiroptera</taxon>
        <taxon>Yangochiroptera</taxon>
        <taxon>Vespertilionidae</taxon>
        <taxon>Myotis</taxon>
    </lineage>
</organism>
<keyword evidence="10" id="KW-0175">Coiled coil</keyword>
<dbReference type="Proteomes" id="UP000527355">
    <property type="component" value="Unassembled WGS sequence"/>
</dbReference>
<keyword evidence="4" id="KW-0735">Signal-anchor</keyword>
<evidence type="ECO:0000256" key="5">
    <source>
        <dbReference type="ARBA" id="ARBA00022989"/>
    </source>
</evidence>
<protein>
    <submittedName>
        <fullName evidence="12">Uncharacterized protein</fullName>
    </submittedName>
</protein>
<evidence type="ECO:0000256" key="7">
    <source>
        <dbReference type="ARBA" id="ARBA00023157"/>
    </source>
</evidence>
<dbReference type="PANTHER" id="PTHR47647">
    <property type="entry name" value="C-TYPE LECTIN DOMAIN FAMILY 12 MEMBER B"/>
    <property type="match status" value="1"/>
</dbReference>
<evidence type="ECO:0000256" key="11">
    <source>
        <dbReference type="SAM" id="Phobius"/>
    </source>
</evidence>
<keyword evidence="7" id="KW-1015">Disulfide bond</keyword>
<evidence type="ECO:0000313" key="13">
    <source>
        <dbReference type="Proteomes" id="UP000527355"/>
    </source>
</evidence>
<dbReference type="InterPro" id="IPR042916">
    <property type="entry name" value="CLEC12A/B"/>
</dbReference>
<keyword evidence="5 11" id="KW-1133">Transmembrane helix</keyword>
<comment type="subcellular location">
    <subcellularLocation>
        <location evidence="1">Cell membrane</location>
        <topology evidence="1">Single-pass type II membrane protein</topology>
    </subcellularLocation>
</comment>
<evidence type="ECO:0000256" key="6">
    <source>
        <dbReference type="ARBA" id="ARBA00023136"/>
    </source>
</evidence>
<evidence type="ECO:0000256" key="9">
    <source>
        <dbReference type="ARBA" id="ARBA00023180"/>
    </source>
</evidence>
<dbReference type="EMBL" id="JABWUV010000003">
    <property type="protein sequence ID" value="KAF6369390.1"/>
    <property type="molecule type" value="Genomic_DNA"/>
</dbReference>
<dbReference type="GO" id="GO:0009897">
    <property type="term" value="C:external side of plasma membrane"/>
    <property type="evidence" value="ECO:0007669"/>
    <property type="project" value="TreeGrafter"/>
</dbReference>
<sequence length="254" mass="28959">MSEEVTYATLKFPNPSQSTKLQESCSLKRTDNYEMPELELNNAAENGPTSIESTAELPESIAVRGLPGGHSVPLKVWGLVAFILLMLNLVVLAGLGTLIVMNYHELFSSNRTAYDRQQNIIEQLERNIILYRDMYKNISNEQVAFKNMFENTLKSWKKFTSKYDEGIKKKENDLRSCSCSESCIWYGNSGKNFSSLICDNEKNGNRTQLFISCLPSPVSWMQLNCTLPKKNKTTENVSKFCILPVWQPYKCFKC</sequence>
<evidence type="ECO:0000313" key="12">
    <source>
        <dbReference type="EMBL" id="KAF6369390.1"/>
    </source>
</evidence>
<reference evidence="12 13" key="1">
    <citation type="journal article" date="2020" name="Nature">
        <title>Six reference-quality genomes reveal evolution of bat adaptations.</title>
        <authorList>
            <person name="Jebb D."/>
            <person name="Huang Z."/>
            <person name="Pippel M."/>
            <person name="Hughes G.M."/>
            <person name="Lavrichenko K."/>
            <person name="Devanna P."/>
            <person name="Winkler S."/>
            <person name="Jermiin L.S."/>
            <person name="Skirmuntt E.C."/>
            <person name="Katzourakis A."/>
            <person name="Burkitt-Gray L."/>
            <person name="Ray D.A."/>
            <person name="Sullivan K.A.M."/>
            <person name="Roscito J.G."/>
            <person name="Kirilenko B.M."/>
            <person name="Davalos L.M."/>
            <person name="Corthals A.P."/>
            <person name="Power M.L."/>
            <person name="Jones G."/>
            <person name="Ransome R.D."/>
            <person name="Dechmann D.K.N."/>
            <person name="Locatelli A.G."/>
            <person name="Puechmaille S.J."/>
            <person name="Fedrigo O."/>
            <person name="Jarvis E.D."/>
            <person name="Hiller M."/>
            <person name="Vernes S.C."/>
            <person name="Myers E.W."/>
            <person name="Teeling E.C."/>
        </authorList>
    </citation>
    <scope>NUCLEOTIDE SEQUENCE [LARGE SCALE GENOMIC DNA]</scope>
    <source>
        <strain evidence="12">MMyoMyo1</strain>
        <tissue evidence="12">Flight muscle</tissue>
    </source>
</reference>
<evidence type="ECO:0000256" key="4">
    <source>
        <dbReference type="ARBA" id="ARBA00022968"/>
    </source>
</evidence>
<evidence type="ECO:0000256" key="10">
    <source>
        <dbReference type="SAM" id="Coils"/>
    </source>
</evidence>
<dbReference type="GO" id="GO:0030545">
    <property type="term" value="F:signaling receptor regulator activity"/>
    <property type="evidence" value="ECO:0007669"/>
    <property type="project" value="InterPro"/>
</dbReference>
<dbReference type="PANTHER" id="PTHR47647:SF1">
    <property type="entry name" value="C-TYPE LECTIN DOMAIN FAMILY 12 MEMBER B"/>
    <property type="match status" value="1"/>
</dbReference>
<dbReference type="GO" id="GO:0019903">
    <property type="term" value="F:protein phosphatase binding"/>
    <property type="evidence" value="ECO:0007669"/>
    <property type="project" value="TreeGrafter"/>
</dbReference>
<gene>
    <name evidence="12" type="ORF">mMyoMyo1_010735</name>
</gene>